<dbReference type="PANTHER" id="PTHR13495">
    <property type="entry name" value="NEFA-INTERACTING NUCLEAR PROTEIN NIP30"/>
    <property type="match status" value="1"/>
</dbReference>
<accession>A0A7H8QQ42</accession>
<feature type="region of interest" description="Disordered" evidence="3">
    <location>
        <begin position="110"/>
        <end position="269"/>
    </location>
</feature>
<evidence type="ECO:0000313" key="5">
    <source>
        <dbReference type="EMBL" id="QKX56077.1"/>
    </source>
</evidence>
<feature type="compositionally biased region" description="Basic and acidic residues" evidence="3">
    <location>
        <begin position="19"/>
        <end position="36"/>
    </location>
</feature>
<reference evidence="6" key="1">
    <citation type="submission" date="2020-06" db="EMBL/GenBank/DDBJ databases">
        <title>A chromosome-scale genome assembly of Talaromyces rugulosus W13939.</title>
        <authorList>
            <person name="Wang B."/>
            <person name="Guo L."/>
            <person name="Ye K."/>
            <person name="Wang L."/>
        </authorList>
    </citation>
    <scope>NUCLEOTIDE SEQUENCE [LARGE SCALE GENOMIC DNA]</scope>
    <source>
        <strain evidence="6">W13939</strain>
    </source>
</reference>
<dbReference type="GO" id="GO:0005634">
    <property type="term" value="C:nucleus"/>
    <property type="evidence" value="ECO:0007669"/>
    <property type="project" value="UniProtKB-SubCell"/>
</dbReference>
<feature type="compositionally biased region" description="Basic and acidic residues" evidence="3">
    <location>
        <begin position="110"/>
        <end position="132"/>
    </location>
</feature>
<dbReference type="RefSeq" id="XP_035342255.1">
    <property type="nucleotide sequence ID" value="XM_035486362.1"/>
</dbReference>
<evidence type="ECO:0000256" key="3">
    <source>
        <dbReference type="SAM" id="MobiDB-lite"/>
    </source>
</evidence>
<feature type="region of interest" description="Disordered" evidence="3">
    <location>
        <begin position="1"/>
        <end position="45"/>
    </location>
</feature>
<dbReference type="KEGG" id="trg:TRUGW13939_03177"/>
<evidence type="ECO:0000256" key="1">
    <source>
        <dbReference type="ARBA" id="ARBA00004123"/>
    </source>
</evidence>
<feature type="compositionally biased region" description="Basic and acidic residues" evidence="3">
    <location>
        <begin position="227"/>
        <end position="248"/>
    </location>
</feature>
<keyword evidence="2" id="KW-0539">Nucleus</keyword>
<dbReference type="EMBL" id="CP055899">
    <property type="protein sequence ID" value="QKX56077.1"/>
    <property type="molecule type" value="Genomic_DNA"/>
</dbReference>
<dbReference type="Pfam" id="PF10187">
    <property type="entry name" value="FAM192A_Fyv6_N"/>
    <property type="match status" value="1"/>
</dbReference>
<dbReference type="PANTHER" id="PTHR13495:SF0">
    <property type="entry name" value="PSME3-INTERACTING PROTEIN"/>
    <property type="match status" value="1"/>
</dbReference>
<sequence>MSSGFVSGGTLDEPVERDDEWRRVQHELEEERRQKAELGNQDGGKSLYEVLQQNKSKHPKVMPLPRVVAKQDAFEESIRLKNQFRSLDEDEVEFLDSVLESTRAQEAAVKKETAEQLAEFHRQREEVERSLLDDPSSEKPGPGGSVKSPVEEEQWARSGKKRKRNKKDLLFPTKARKSSAGEDVAAEVAPKATDETVKKGNTLATISSTKADLPLSKRAEGTTTTETDSKKESEAMEKKPAPKHEEPPQKTQPASSLGLVAYGSDDDSD</sequence>
<evidence type="ECO:0000259" key="4">
    <source>
        <dbReference type="Pfam" id="PF10187"/>
    </source>
</evidence>
<evidence type="ECO:0000313" key="6">
    <source>
        <dbReference type="Proteomes" id="UP000509510"/>
    </source>
</evidence>
<dbReference type="InterPro" id="IPR019331">
    <property type="entry name" value="FAM192A/Fyv6_N"/>
</dbReference>
<proteinExistence type="predicted"/>
<dbReference type="GeneID" id="55990682"/>
<name>A0A7H8QQ42_TALRU</name>
<keyword evidence="6" id="KW-1185">Reference proteome</keyword>
<dbReference type="AlphaFoldDB" id="A0A7H8QQ42"/>
<evidence type="ECO:0000256" key="2">
    <source>
        <dbReference type="ARBA" id="ARBA00023242"/>
    </source>
</evidence>
<gene>
    <name evidence="5" type="ORF">TRUGW13939_03177</name>
</gene>
<protein>
    <recommendedName>
        <fullName evidence="4">FAM192A/Fyv6 N-terminal domain-containing protein</fullName>
    </recommendedName>
</protein>
<organism evidence="5 6">
    <name type="scientific">Talaromyces rugulosus</name>
    <name type="common">Penicillium rugulosum</name>
    <dbReference type="NCBI Taxonomy" id="121627"/>
    <lineage>
        <taxon>Eukaryota</taxon>
        <taxon>Fungi</taxon>
        <taxon>Dikarya</taxon>
        <taxon>Ascomycota</taxon>
        <taxon>Pezizomycotina</taxon>
        <taxon>Eurotiomycetes</taxon>
        <taxon>Eurotiomycetidae</taxon>
        <taxon>Eurotiales</taxon>
        <taxon>Trichocomaceae</taxon>
        <taxon>Talaromyces</taxon>
        <taxon>Talaromyces sect. Islandici</taxon>
    </lineage>
</organism>
<feature type="domain" description="FAM192A/Fyv6 N-terminal" evidence="4">
    <location>
        <begin position="5"/>
        <end position="121"/>
    </location>
</feature>
<dbReference type="OrthoDB" id="75807at2759"/>
<comment type="subcellular location">
    <subcellularLocation>
        <location evidence="1">Nucleus</location>
    </subcellularLocation>
</comment>
<dbReference type="InterPro" id="IPR039845">
    <property type="entry name" value="FAM192A"/>
</dbReference>
<dbReference type="Proteomes" id="UP000509510">
    <property type="component" value="Chromosome II"/>
</dbReference>